<reference evidence="1 2" key="1">
    <citation type="journal article" date="2010" name="J. Bacteriol.">
        <title>Genome sequences of Pelagibaca bermudensis HTCC2601T and Maritimibacter alkaliphilus HTCC2654T, the type strains of two marine Roseobacter genera.</title>
        <authorList>
            <person name="Thrash J.C."/>
            <person name="Cho J.C."/>
            <person name="Ferriera S."/>
            <person name="Johnson J."/>
            <person name="Vergin K.L."/>
            <person name="Giovannoni S.J."/>
        </authorList>
    </citation>
    <scope>NUCLEOTIDE SEQUENCE [LARGE SCALE GENOMIC DNA]</scope>
    <source>
        <strain evidence="2">DSM 26914 / JCM 13377 / KCTC 12554 / HTCC2601</strain>
    </source>
</reference>
<accession>Q0FWT6</accession>
<gene>
    <name evidence="1" type="ORF">R2601_02798</name>
</gene>
<evidence type="ECO:0000313" key="2">
    <source>
        <dbReference type="Proteomes" id="UP000006230"/>
    </source>
</evidence>
<evidence type="ECO:0000313" key="1">
    <source>
        <dbReference type="EMBL" id="EAU48466.1"/>
    </source>
</evidence>
<comment type="caution">
    <text evidence="1">The sequence shown here is derived from an EMBL/GenBank/DDBJ whole genome shotgun (WGS) entry which is preliminary data.</text>
</comment>
<dbReference type="EMBL" id="AATQ01000001">
    <property type="protein sequence ID" value="EAU48466.1"/>
    <property type="molecule type" value="Genomic_DNA"/>
</dbReference>
<organism evidence="1 2">
    <name type="scientific">Salipiger bermudensis (strain DSM 26914 / JCM 13377 / KCTC 12554 / HTCC2601)</name>
    <name type="common">Pelagibaca bermudensis</name>
    <dbReference type="NCBI Taxonomy" id="314265"/>
    <lineage>
        <taxon>Bacteria</taxon>
        <taxon>Pseudomonadati</taxon>
        <taxon>Pseudomonadota</taxon>
        <taxon>Alphaproteobacteria</taxon>
        <taxon>Rhodobacterales</taxon>
        <taxon>Roseobacteraceae</taxon>
        <taxon>Salipiger</taxon>
    </lineage>
</organism>
<dbReference type="HOGENOM" id="CLU_3366414_0_0_5"/>
<protein>
    <submittedName>
        <fullName evidence="1">Uncharacterized protein</fullName>
    </submittedName>
</protein>
<dbReference type="AlphaFoldDB" id="Q0FWT6"/>
<keyword evidence="2" id="KW-1185">Reference proteome</keyword>
<sequence>MPVSCSSAVRAAMARHFAASLAKIRSRAKRRRSPL</sequence>
<name>Q0FWT6_SALBH</name>
<dbReference type="Proteomes" id="UP000006230">
    <property type="component" value="Unassembled WGS sequence"/>
</dbReference>
<proteinExistence type="predicted"/>